<protein>
    <submittedName>
        <fullName evidence="2">DUF1684 domain-containing protein</fullName>
    </submittedName>
</protein>
<dbReference type="PANTHER" id="PTHR41913:SF1">
    <property type="entry name" value="DUF1684 DOMAIN-CONTAINING PROTEIN"/>
    <property type="match status" value="1"/>
</dbReference>
<gene>
    <name evidence="2" type="ORF">ACFOUR_15110</name>
</gene>
<reference evidence="2 3" key="1">
    <citation type="journal article" date="2019" name="Int. J. Syst. Evol. Microbiol.">
        <title>The Global Catalogue of Microorganisms (GCM) 10K type strain sequencing project: providing services to taxonomists for standard genome sequencing and annotation.</title>
        <authorList>
            <consortium name="The Broad Institute Genomics Platform"/>
            <consortium name="The Broad Institute Genome Sequencing Center for Infectious Disease"/>
            <person name="Wu L."/>
            <person name="Ma J."/>
        </authorList>
    </citation>
    <scope>NUCLEOTIDE SEQUENCE [LARGE SCALE GENOMIC DNA]</scope>
    <source>
        <strain evidence="2 3">IBRC-M 10256</strain>
    </source>
</reference>
<keyword evidence="3" id="KW-1185">Reference proteome</keyword>
<accession>A0ABD5NRY3</accession>
<dbReference type="GeneID" id="73902315"/>
<evidence type="ECO:0000256" key="1">
    <source>
        <dbReference type="SAM" id="MobiDB-lite"/>
    </source>
</evidence>
<organism evidence="2 3">
    <name type="scientific">Halovivax cerinus</name>
    <dbReference type="NCBI Taxonomy" id="1487865"/>
    <lineage>
        <taxon>Archaea</taxon>
        <taxon>Methanobacteriati</taxon>
        <taxon>Methanobacteriota</taxon>
        <taxon>Stenosarchaea group</taxon>
        <taxon>Halobacteria</taxon>
        <taxon>Halobacteriales</taxon>
        <taxon>Natrialbaceae</taxon>
        <taxon>Halovivax</taxon>
    </lineage>
</organism>
<dbReference type="InterPro" id="IPR012467">
    <property type="entry name" value="DUF1684"/>
</dbReference>
<dbReference type="Pfam" id="PF07920">
    <property type="entry name" value="DUF1684"/>
    <property type="match status" value="1"/>
</dbReference>
<dbReference type="EMBL" id="JBHSAQ010000013">
    <property type="protein sequence ID" value="MFC3959689.1"/>
    <property type="molecule type" value="Genomic_DNA"/>
</dbReference>
<feature type="region of interest" description="Disordered" evidence="1">
    <location>
        <begin position="18"/>
        <end position="41"/>
    </location>
</feature>
<sequence length="191" mass="21557">MSDEFDVDTWRRELEAKRTEKDDFFAEHPQSPIPPDERDEFDGLAYFEPDPAYRVRADVTVHDDPDVVYMDTQTGGEMRYLAVATLSTDLPSADPDRDDVVVELDGYRQEGAEGETLFVPFRDKTTGQQTYDGGRYIELAADRSLESGDEIVVDFNLAYTPLCAYSEAFECPLPPETNWVDVAIPAGERTP</sequence>
<name>A0ABD5NRY3_9EURY</name>
<dbReference type="Proteomes" id="UP001595846">
    <property type="component" value="Unassembled WGS sequence"/>
</dbReference>
<comment type="caution">
    <text evidence="2">The sequence shown here is derived from an EMBL/GenBank/DDBJ whole genome shotgun (WGS) entry which is preliminary data.</text>
</comment>
<evidence type="ECO:0000313" key="3">
    <source>
        <dbReference type="Proteomes" id="UP001595846"/>
    </source>
</evidence>
<dbReference type="AlphaFoldDB" id="A0ABD5NRY3"/>
<dbReference type="Gene3D" id="6.10.250.1680">
    <property type="match status" value="1"/>
</dbReference>
<dbReference type="PANTHER" id="PTHR41913">
    <property type="entry name" value="DUF1684 DOMAIN-CONTAINING PROTEIN"/>
    <property type="match status" value="1"/>
</dbReference>
<evidence type="ECO:0000313" key="2">
    <source>
        <dbReference type="EMBL" id="MFC3959689.1"/>
    </source>
</evidence>
<proteinExistence type="predicted"/>
<dbReference type="RefSeq" id="WP_256533202.1">
    <property type="nucleotide sequence ID" value="NZ_CP101824.1"/>
</dbReference>